<comment type="similarity">
    <text evidence="3">Belongs to the peptidase M28 family.</text>
</comment>
<keyword evidence="7" id="KW-1185">Reference proteome</keyword>
<dbReference type="Pfam" id="PF04389">
    <property type="entry name" value="Peptidase_M28"/>
    <property type="match status" value="1"/>
</dbReference>
<gene>
    <name evidence="6" type="ORF">F5878DRAFT_625523</name>
</gene>
<keyword evidence="3" id="KW-0732">Signal</keyword>
<dbReference type="Proteomes" id="UP001163846">
    <property type="component" value="Unassembled WGS sequence"/>
</dbReference>
<name>A0AA38P4U7_9AGAR</name>
<dbReference type="PANTHER" id="PTHR12283:SF6">
    <property type="entry name" value="GLUTAMINYL-PEPTIDE CYCLOTRANSFERASE-RELATED"/>
    <property type="match status" value="1"/>
</dbReference>
<evidence type="ECO:0000256" key="2">
    <source>
        <dbReference type="ARBA" id="ARBA00023315"/>
    </source>
</evidence>
<organism evidence="6 7">
    <name type="scientific">Lentinula raphanica</name>
    <dbReference type="NCBI Taxonomy" id="153919"/>
    <lineage>
        <taxon>Eukaryota</taxon>
        <taxon>Fungi</taxon>
        <taxon>Dikarya</taxon>
        <taxon>Basidiomycota</taxon>
        <taxon>Agaricomycotina</taxon>
        <taxon>Agaricomycetes</taxon>
        <taxon>Agaricomycetidae</taxon>
        <taxon>Agaricales</taxon>
        <taxon>Marasmiineae</taxon>
        <taxon>Omphalotaceae</taxon>
        <taxon>Lentinula</taxon>
    </lineage>
</organism>
<comment type="caution">
    <text evidence="6">The sequence shown here is derived from an EMBL/GenBank/DDBJ whole genome shotgun (WGS) entry which is preliminary data.</text>
</comment>
<dbReference type="InterPro" id="IPR037457">
    <property type="entry name" value="M28_QC"/>
</dbReference>
<protein>
    <recommendedName>
        <fullName evidence="3">Peptide hydrolase</fullName>
        <ecNumber evidence="3">3.4.-.-</ecNumber>
    </recommendedName>
</protein>
<feature type="domain" description="Peptidase M28" evidence="5">
    <location>
        <begin position="110"/>
        <end position="413"/>
    </location>
</feature>
<evidence type="ECO:0000313" key="7">
    <source>
        <dbReference type="Proteomes" id="UP001163846"/>
    </source>
</evidence>
<dbReference type="GO" id="GO:0008270">
    <property type="term" value="F:zinc ion binding"/>
    <property type="evidence" value="ECO:0007669"/>
    <property type="project" value="TreeGrafter"/>
</dbReference>
<sequence length="463" mass="51665">MHLAFFTFSLLLLLVHAHHPHNRLGERSFPYEYSTLEIKSLISSLNPLTSTQKHLERILIPRVSDTANNTLVREYIVKTLRDGFNGGKGWHVEEDEFEGETPLGRKKFVNVIATKDPRASRRLIVAAHFDSKYFAPPNDQFVGATDSAFPCAVLLDLAESLDGMLESRISQLESDTVDIDDDEDLADTTLQLVFFDGEEAFVSWTNTDSIYGARHLAETWESTYVSSESQSVVTTMSTRSNTSSFEDDASDPMSLGFIGPRRLLPPTSLTLLSTIEHLILLDLLGSKPPIEGQPMIKNYFKDTAWLFSALSSTEARLASLDAFVDPSLPSSAEDSAHMSKDAFVSYFKPLPERADQMGNIGYMGDDHVPFLRRGVPVLHLIAEPFPRVWHTLADDASALDKASMRKWVILMRVFVAEYLGLRPSLVSTRQSNTEPERSEHEVSPRSESESEGDGSSSTRDELT</sequence>
<keyword evidence="2" id="KW-0012">Acyltransferase</keyword>
<evidence type="ECO:0000256" key="4">
    <source>
        <dbReference type="SAM" id="MobiDB-lite"/>
    </source>
</evidence>
<dbReference type="Gene3D" id="3.40.630.10">
    <property type="entry name" value="Zn peptidases"/>
    <property type="match status" value="1"/>
</dbReference>
<dbReference type="EMBL" id="MU806331">
    <property type="protein sequence ID" value="KAJ3836304.1"/>
    <property type="molecule type" value="Genomic_DNA"/>
</dbReference>
<dbReference type="InterPro" id="IPR040234">
    <property type="entry name" value="QC/QCL"/>
</dbReference>
<dbReference type="PANTHER" id="PTHR12283">
    <property type="entry name" value="GLUTAMINYL-PEPTIDE CYCLOTRANSFERASE"/>
    <property type="match status" value="1"/>
</dbReference>
<feature type="chain" id="PRO_5041481395" description="Peptide hydrolase" evidence="3">
    <location>
        <begin position="18"/>
        <end position="463"/>
    </location>
</feature>
<keyword evidence="1" id="KW-0808">Transferase</keyword>
<dbReference type="GO" id="GO:0006508">
    <property type="term" value="P:proteolysis"/>
    <property type="evidence" value="ECO:0007669"/>
    <property type="project" value="UniProtKB-KW"/>
</dbReference>
<evidence type="ECO:0000259" key="5">
    <source>
        <dbReference type="Pfam" id="PF04389"/>
    </source>
</evidence>
<keyword evidence="3" id="KW-0378">Hydrolase</keyword>
<dbReference type="SUPFAM" id="SSF53187">
    <property type="entry name" value="Zn-dependent exopeptidases"/>
    <property type="match status" value="1"/>
</dbReference>
<dbReference type="GO" id="GO:0008233">
    <property type="term" value="F:peptidase activity"/>
    <property type="evidence" value="ECO:0007669"/>
    <property type="project" value="UniProtKB-KW"/>
</dbReference>
<dbReference type="AlphaFoldDB" id="A0AA38P4U7"/>
<keyword evidence="3" id="KW-0862">Zinc</keyword>
<keyword evidence="3" id="KW-0479">Metal-binding</keyword>
<feature type="compositionally biased region" description="Basic and acidic residues" evidence="4">
    <location>
        <begin position="434"/>
        <end position="448"/>
    </location>
</feature>
<accession>A0AA38P4U7</accession>
<dbReference type="InterPro" id="IPR007484">
    <property type="entry name" value="Peptidase_M28"/>
</dbReference>
<evidence type="ECO:0000313" key="6">
    <source>
        <dbReference type="EMBL" id="KAJ3836304.1"/>
    </source>
</evidence>
<dbReference type="EC" id="3.4.-.-" evidence="3"/>
<feature type="signal peptide" evidence="3">
    <location>
        <begin position="1"/>
        <end position="17"/>
    </location>
</feature>
<proteinExistence type="inferred from homology"/>
<dbReference type="CDD" id="cd03880">
    <property type="entry name" value="M28_QC_like"/>
    <property type="match status" value="1"/>
</dbReference>
<reference evidence="6" key="1">
    <citation type="submission" date="2022-08" db="EMBL/GenBank/DDBJ databases">
        <authorList>
            <consortium name="DOE Joint Genome Institute"/>
            <person name="Min B."/>
            <person name="Riley R."/>
            <person name="Sierra-Patev S."/>
            <person name="Naranjo-Ortiz M."/>
            <person name="Looney B."/>
            <person name="Konkel Z."/>
            <person name="Slot J.C."/>
            <person name="Sakamoto Y."/>
            <person name="Steenwyk J.L."/>
            <person name="Rokas A."/>
            <person name="Carro J."/>
            <person name="Camarero S."/>
            <person name="Ferreira P."/>
            <person name="Molpeceres G."/>
            <person name="Ruiz-Duenas F.J."/>
            <person name="Serrano A."/>
            <person name="Henrissat B."/>
            <person name="Drula E."/>
            <person name="Hughes K.W."/>
            <person name="Mata J.L."/>
            <person name="Ishikawa N.K."/>
            <person name="Vargas-Isla R."/>
            <person name="Ushijima S."/>
            <person name="Smith C.A."/>
            <person name="Ahrendt S."/>
            <person name="Andreopoulos W."/>
            <person name="He G."/>
            <person name="Labutti K."/>
            <person name="Lipzen A."/>
            <person name="Ng V."/>
            <person name="Sandor L."/>
            <person name="Barry K."/>
            <person name="Martinez A.T."/>
            <person name="Xiao Y."/>
            <person name="Gibbons J.G."/>
            <person name="Terashima K."/>
            <person name="Hibbett D.S."/>
            <person name="Grigoriev I.V."/>
        </authorList>
    </citation>
    <scope>NUCLEOTIDE SEQUENCE</scope>
    <source>
        <strain evidence="6">TFB9207</strain>
    </source>
</reference>
<dbReference type="GO" id="GO:0016603">
    <property type="term" value="F:glutaminyl-peptide cyclotransferase activity"/>
    <property type="evidence" value="ECO:0007669"/>
    <property type="project" value="InterPro"/>
</dbReference>
<feature type="region of interest" description="Disordered" evidence="4">
    <location>
        <begin position="427"/>
        <end position="463"/>
    </location>
</feature>
<keyword evidence="3" id="KW-0645">Protease</keyword>
<evidence type="ECO:0000256" key="3">
    <source>
        <dbReference type="RuleBase" id="RU361240"/>
    </source>
</evidence>
<evidence type="ECO:0000256" key="1">
    <source>
        <dbReference type="ARBA" id="ARBA00022679"/>
    </source>
</evidence>